<name>A0A409YUT9_9AGAR</name>
<protein>
    <recommendedName>
        <fullName evidence="4">CsbD-like domain-containing protein</fullName>
    </recommendedName>
</protein>
<organism evidence="2 3">
    <name type="scientific">Panaeolus cyanescens</name>
    <dbReference type="NCBI Taxonomy" id="181874"/>
    <lineage>
        <taxon>Eukaryota</taxon>
        <taxon>Fungi</taxon>
        <taxon>Dikarya</taxon>
        <taxon>Basidiomycota</taxon>
        <taxon>Agaricomycotina</taxon>
        <taxon>Agaricomycetes</taxon>
        <taxon>Agaricomycetidae</taxon>
        <taxon>Agaricales</taxon>
        <taxon>Agaricineae</taxon>
        <taxon>Galeropsidaceae</taxon>
        <taxon>Panaeolus</taxon>
    </lineage>
</organism>
<dbReference type="EMBL" id="NHTK01000579">
    <property type="protein sequence ID" value="PPR06786.1"/>
    <property type="molecule type" value="Genomic_DNA"/>
</dbReference>
<accession>A0A409YUT9</accession>
<keyword evidence="3" id="KW-1185">Reference proteome</keyword>
<comment type="caution">
    <text evidence="2">The sequence shown here is derived from an EMBL/GenBank/DDBJ whole genome shotgun (WGS) entry which is preliminary data.</text>
</comment>
<dbReference type="OrthoDB" id="2590620at2759"/>
<evidence type="ECO:0000256" key="1">
    <source>
        <dbReference type="SAM" id="MobiDB-lite"/>
    </source>
</evidence>
<dbReference type="InParanoid" id="A0A409YUT9"/>
<feature type="region of interest" description="Disordered" evidence="1">
    <location>
        <begin position="1"/>
        <end position="137"/>
    </location>
</feature>
<reference evidence="2 3" key="1">
    <citation type="journal article" date="2018" name="Evol. Lett.">
        <title>Horizontal gene cluster transfer increased hallucinogenic mushroom diversity.</title>
        <authorList>
            <person name="Reynolds H.T."/>
            <person name="Vijayakumar V."/>
            <person name="Gluck-Thaler E."/>
            <person name="Korotkin H.B."/>
            <person name="Matheny P.B."/>
            <person name="Slot J.C."/>
        </authorList>
    </citation>
    <scope>NUCLEOTIDE SEQUENCE [LARGE SCALE GENOMIC DNA]</scope>
    <source>
        <strain evidence="2 3">2629</strain>
    </source>
</reference>
<feature type="compositionally biased region" description="Gly residues" evidence="1">
    <location>
        <begin position="121"/>
        <end position="133"/>
    </location>
</feature>
<gene>
    <name evidence="2" type="ORF">CVT24_011286</name>
</gene>
<dbReference type="Proteomes" id="UP000284842">
    <property type="component" value="Unassembled WGS sequence"/>
</dbReference>
<evidence type="ECO:0000313" key="3">
    <source>
        <dbReference type="Proteomes" id="UP000284842"/>
    </source>
</evidence>
<dbReference type="AlphaFoldDB" id="A0A409YUT9"/>
<feature type="compositionally biased region" description="Gly residues" evidence="1">
    <location>
        <begin position="206"/>
        <end position="217"/>
    </location>
</feature>
<sequence length="225" mass="22600">MPLFGSKKHANEGVTGPGTTGGFGHNDNVNYTGTGSGMGHSQPGGAMNNSNQMGYSGQPELQPGTVGNSMGGPMAAQMGGHGPMPRSQMNADPYTSGGTGPHTLGQNDRAHIPPTNQLDGSHGGLPRGSGGSASGQRLTGKIESAIGSAVGSSALKAKGEMKQHEANAVKMQGAELAEAERLEREALMRRERAVGHAGAHPANSSLGGGHMGQGPAGTGPFNNNM</sequence>
<feature type="compositionally biased region" description="Gly residues" evidence="1">
    <location>
        <begin position="15"/>
        <end position="24"/>
    </location>
</feature>
<proteinExistence type="predicted"/>
<feature type="region of interest" description="Disordered" evidence="1">
    <location>
        <begin position="198"/>
        <end position="225"/>
    </location>
</feature>
<evidence type="ECO:0000313" key="2">
    <source>
        <dbReference type="EMBL" id="PPR06786.1"/>
    </source>
</evidence>
<evidence type="ECO:0008006" key="4">
    <source>
        <dbReference type="Google" id="ProtNLM"/>
    </source>
</evidence>